<keyword evidence="1" id="KW-0472">Membrane</keyword>
<reference evidence="2" key="1">
    <citation type="submission" date="2019-06" db="EMBL/GenBank/DDBJ databases">
        <authorList>
            <person name="Zheng W."/>
        </authorList>
    </citation>
    <scope>NUCLEOTIDE SEQUENCE</scope>
    <source>
        <strain evidence="2">QDHG01</strain>
    </source>
</reference>
<gene>
    <name evidence="2" type="ORF">FGO68_gene11035</name>
</gene>
<accession>A0A8J8NSQ2</accession>
<keyword evidence="1" id="KW-1133">Transmembrane helix</keyword>
<dbReference type="Proteomes" id="UP000785679">
    <property type="component" value="Unassembled WGS sequence"/>
</dbReference>
<feature type="transmembrane region" description="Helical" evidence="1">
    <location>
        <begin position="90"/>
        <end position="113"/>
    </location>
</feature>
<organism evidence="2 3">
    <name type="scientific">Halteria grandinella</name>
    <dbReference type="NCBI Taxonomy" id="5974"/>
    <lineage>
        <taxon>Eukaryota</taxon>
        <taxon>Sar</taxon>
        <taxon>Alveolata</taxon>
        <taxon>Ciliophora</taxon>
        <taxon>Intramacronucleata</taxon>
        <taxon>Spirotrichea</taxon>
        <taxon>Stichotrichia</taxon>
        <taxon>Sporadotrichida</taxon>
        <taxon>Halteriidae</taxon>
        <taxon>Halteria</taxon>
    </lineage>
</organism>
<evidence type="ECO:0000313" key="3">
    <source>
        <dbReference type="Proteomes" id="UP000785679"/>
    </source>
</evidence>
<evidence type="ECO:0000256" key="1">
    <source>
        <dbReference type="SAM" id="Phobius"/>
    </source>
</evidence>
<proteinExistence type="predicted"/>
<evidence type="ECO:0000313" key="2">
    <source>
        <dbReference type="EMBL" id="TNV80843.1"/>
    </source>
</evidence>
<dbReference type="AlphaFoldDB" id="A0A8J8NSQ2"/>
<keyword evidence="3" id="KW-1185">Reference proteome</keyword>
<feature type="transmembrane region" description="Helical" evidence="1">
    <location>
        <begin position="119"/>
        <end position="138"/>
    </location>
</feature>
<protein>
    <submittedName>
        <fullName evidence="2">Uncharacterized protein</fullName>
    </submittedName>
</protein>
<sequence length="188" mass="21810">MKQRFCMTFRFNLKTQITIIYSKLNNCCLRQDAQLIRMHRASTLRKTLNRFRTSSLPHDHPFKKVQGGYSLVYYHLSLSLRLLLAFLEPLWLHALSLLANYSLLLFSLASLLLTKTLDYALLLSITILLSYIIGLFNPQQQTTSTLQKFFFSKLHQAFSCLSQSQEQLQSSCKQLIPCSKKEIEPTLQ</sequence>
<name>A0A8J8NSQ2_HALGN</name>
<comment type="caution">
    <text evidence="2">The sequence shown here is derived from an EMBL/GenBank/DDBJ whole genome shotgun (WGS) entry which is preliminary data.</text>
</comment>
<dbReference type="EMBL" id="RRYP01006945">
    <property type="protein sequence ID" value="TNV80843.1"/>
    <property type="molecule type" value="Genomic_DNA"/>
</dbReference>
<keyword evidence="1" id="KW-0812">Transmembrane</keyword>